<reference evidence="2" key="1">
    <citation type="submission" date="2018-02" db="EMBL/GenBank/DDBJ databases">
        <authorList>
            <person name="Cohen D.B."/>
            <person name="Kent A.D."/>
        </authorList>
    </citation>
    <scope>NUCLEOTIDE SEQUENCE</scope>
</reference>
<protein>
    <submittedName>
        <fullName evidence="2">Uncharacterized protein</fullName>
    </submittedName>
</protein>
<accession>A0A2N9GEH5</accession>
<gene>
    <name evidence="2" type="ORF">FSB_LOCUS25732</name>
</gene>
<sequence>MVPELESHLGFQATKNSDSKEFGSGSEILKAKTVRHRPGALEGQI</sequence>
<organism evidence="2">
    <name type="scientific">Fagus sylvatica</name>
    <name type="common">Beechnut</name>
    <dbReference type="NCBI Taxonomy" id="28930"/>
    <lineage>
        <taxon>Eukaryota</taxon>
        <taxon>Viridiplantae</taxon>
        <taxon>Streptophyta</taxon>
        <taxon>Embryophyta</taxon>
        <taxon>Tracheophyta</taxon>
        <taxon>Spermatophyta</taxon>
        <taxon>Magnoliopsida</taxon>
        <taxon>eudicotyledons</taxon>
        <taxon>Gunneridae</taxon>
        <taxon>Pentapetalae</taxon>
        <taxon>rosids</taxon>
        <taxon>fabids</taxon>
        <taxon>Fagales</taxon>
        <taxon>Fagaceae</taxon>
        <taxon>Fagus</taxon>
    </lineage>
</organism>
<evidence type="ECO:0000256" key="1">
    <source>
        <dbReference type="SAM" id="MobiDB-lite"/>
    </source>
</evidence>
<dbReference type="AlphaFoldDB" id="A0A2N9GEH5"/>
<name>A0A2N9GEH5_FAGSY</name>
<evidence type="ECO:0000313" key="2">
    <source>
        <dbReference type="EMBL" id="SPC97850.1"/>
    </source>
</evidence>
<feature type="region of interest" description="Disordered" evidence="1">
    <location>
        <begin position="1"/>
        <end position="45"/>
    </location>
</feature>
<dbReference type="EMBL" id="OIVN01001803">
    <property type="protein sequence ID" value="SPC97850.1"/>
    <property type="molecule type" value="Genomic_DNA"/>
</dbReference>
<proteinExistence type="predicted"/>